<dbReference type="Pfam" id="PF06744">
    <property type="entry name" value="IcmF_C"/>
    <property type="match status" value="1"/>
</dbReference>
<feature type="compositionally biased region" description="Low complexity" evidence="1">
    <location>
        <begin position="812"/>
        <end position="827"/>
    </location>
</feature>
<dbReference type="SUPFAM" id="SSF52540">
    <property type="entry name" value="P-loop containing nucleoside triphosphate hydrolases"/>
    <property type="match status" value="1"/>
</dbReference>
<dbReference type="EMBL" id="JACIJE010000007">
    <property type="protein sequence ID" value="MBB5690622.1"/>
    <property type="molecule type" value="Genomic_DNA"/>
</dbReference>
<name>A0A840Y7R2_9PROT</name>
<gene>
    <name evidence="6" type="ORF">FHS88_002757</name>
</gene>
<dbReference type="AlphaFoldDB" id="A0A840Y7R2"/>
<keyword evidence="7" id="KW-1185">Reference proteome</keyword>
<comment type="caution">
    <text evidence="6">The sequence shown here is derived from an EMBL/GenBank/DDBJ whole genome shotgun (WGS) entry which is preliminary data.</text>
</comment>
<feature type="region of interest" description="Disordered" evidence="1">
    <location>
        <begin position="805"/>
        <end position="836"/>
    </location>
</feature>
<dbReference type="InterPro" id="IPR010623">
    <property type="entry name" value="IcmF_C"/>
</dbReference>
<keyword evidence="2" id="KW-1133">Transmembrane helix</keyword>
<evidence type="ECO:0000256" key="1">
    <source>
        <dbReference type="SAM" id="MobiDB-lite"/>
    </source>
</evidence>
<dbReference type="InterPro" id="IPR025743">
    <property type="entry name" value="TssM1_N"/>
</dbReference>
<dbReference type="PANTHER" id="PTHR36153">
    <property type="entry name" value="INNER MEMBRANE PROTEIN-RELATED"/>
    <property type="match status" value="1"/>
</dbReference>
<dbReference type="InterPro" id="IPR017731">
    <property type="entry name" value="TssM1-like"/>
</dbReference>
<evidence type="ECO:0000313" key="6">
    <source>
        <dbReference type="EMBL" id="MBB5690622.1"/>
    </source>
</evidence>
<dbReference type="Pfam" id="PF14331">
    <property type="entry name" value="IcmF-related_N"/>
    <property type="match status" value="1"/>
</dbReference>
<dbReference type="Proteomes" id="UP000562254">
    <property type="component" value="Unassembled WGS sequence"/>
</dbReference>
<evidence type="ECO:0000313" key="7">
    <source>
        <dbReference type="Proteomes" id="UP000562254"/>
    </source>
</evidence>
<accession>A0A840Y7R2</accession>
<sequence length="1158" mass="126102">MQVLEVFRPFMTGRALAALMAVMLLLPIVWLFGPMIDIGGFRPLETEMHRMAVCVILFLVVLAVLWITGRRRARRDALLVAGIAAPDPGADRAAEEEAEMRERLTAALDRLKAASGRKGGFLYEQPWYVIIGPPGSGKTTALANSGLDFPLSDGGKLQGVGGTRLCEWWLTDTAVLIDTAGRYTTQDSDAAADKAGWERFLGLLKKNRPRLPLNGVLVTFGVDMISRLGPAEREGHARAVRRRIKELEEKLGQRLPVYFMVSKADLISGFMEFFDDLDKTGREQVWGVTFPLEGAGEAGHAARFPEEFQALLGRVNDRVIERLQNERGPQQRAALQGFPAQFVSLEAPLSAFIAAAFGGTRLDPAPMLRGVYFTSGTQEGSPLDRLAGALSRSFGLDPRRPAAVMQQKGRAYFIHRLLKDVVFNEARLASNDRKADKRRRVVAIAAWSLAGLVIAAGGAYGYLAHAREQARAARLAEQIARAEQAAQGIPFDRITEAEFQRVLPYLAAARDLPPAARGEGAGLGLSQEEKLVAGANAAYRRALDRSFLPRLLARLEFVIRGSFQRPDELYDATRAYLMLGQEGPVDVEVIKAWFARDWLRTFPGAVNQPTRDALMAHLDATLARNFHRYPVDGALVDAARRIFSRLPLAERVYSRLQTVAASAGQGIQPWRPADALGQAGQRYFVRASGQPLTEGVPGFYTLDGLYRGLLPVLGQAVREGVAEYWVLGQEGANLGTDDPVQLEQQVLRLYAREYARQWQALLDDLNLTPLPPQLAQQAEALNLLGAPNSPIKDLLRAIARQVSVGTPPQGWTRPGAQPRPAAQAGQPAQPPEPTGAEPVAEIVEPMFEALRTAAGQPLDDVLRIVNDLFVQVQRLATAPPGTLPPPAAGLDPGQRLQAEAARQPQPLQRWLNGMVTATAAARGGGAKAALAAAGAQQLTPFCRGVEQRFPFNPNATQDMPVDDFIRLFGPGGVFDQFFTQNVRPYVDTTSLPWRPVATDGLPPPISAADLMQFQRARAIRDAFFPGVASIGLRFELVPQGMDPGAMSATLEAEGTRTEITRGGPFRPIALAWPARGNTTLTFDPPSTVGPLAYDGAWSALRLVMRRGSTLARGPSPERLRLRVQQGDRVIDFELRAGSTQHPFGLAELGAFRCPTLAP</sequence>
<evidence type="ECO:0000259" key="5">
    <source>
        <dbReference type="Pfam" id="PF14331"/>
    </source>
</evidence>
<dbReference type="RefSeq" id="WP_184485587.1">
    <property type="nucleotide sequence ID" value="NZ_JACIJE010000007.1"/>
</dbReference>
<feature type="domain" description="Type VI secretion system IcmF C-terminal" evidence="3">
    <location>
        <begin position="1034"/>
        <end position="1138"/>
    </location>
</feature>
<keyword evidence="2" id="KW-0812">Transmembrane</keyword>
<proteinExistence type="predicted"/>
<evidence type="ECO:0000256" key="2">
    <source>
        <dbReference type="SAM" id="Phobius"/>
    </source>
</evidence>
<dbReference type="NCBIfam" id="TIGR03348">
    <property type="entry name" value="VI_IcmF"/>
    <property type="match status" value="1"/>
</dbReference>
<feature type="domain" description="Type VI secretion system component TssM1 N-terminal" evidence="5">
    <location>
        <begin position="191"/>
        <end position="449"/>
    </location>
</feature>
<dbReference type="PANTHER" id="PTHR36153:SF1">
    <property type="entry name" value="TYPE VI SECRETION SYSTEM COMPONENT TSSM1"/>
    <property type="match status" value="1"/>
</dbReference>
<feature type="transmembrane region" description="Helical" evidence="2">
    <location>
        <begin position="441"/>
        <end position="463"/>
    </location>
</feature>
<dbReference type="Pfam" id="PF06761">
    <property type="entry name" value="IcmF-related"/>
    <property type="match status" value="1"/>
</dbReference>
<protein>
    <submittedName>
        <fullName evidence="6">Type VI secretion system protein ImpL</fullName>
    </submittedName>
</protein>
<dbReference type="InterPro" id="IPR027417">
    <property type="entry name" value="P-loop_NTPase"/>
</dbReference>
<feature type="domain" description="IcmF-related" evidence="4">
    <location>
        <begin position="503"/>
        <end position="802"/>
    </location>
</feature>
<dbReference type="InterPro" id="IPR053156">
    <property type="entry name" value="T6SS_TssM-like"/>
</dbReference>
<feature type="transmembrane region" description="Helical" evidence="2">
    <location>
        <begin position="48"/>
        <end position="67"/>
    </location>
</feature>
<dbReference type="InterPro" id="IPR009612">
    <property type="entry name" value="IcmF-rel"/>
</dbReference>
<keyword evidence="2" id="KW-0472">Membrane</keyword>
<reference evidence="6 7" key="1">
    <citation type="submission" date="2020-08" db="EMBL/GenBank/DDBJ databases">
        <title>Genomic Encyclopedia of Type Strains, Phase IV (KMG-IV): sequencing the most valuable type-strain genomes for metagenomic binning, comparative biology and taxonomic classification.</title>
        <authorList>
            <person name="Goeker M."/>
        </authorList>
    </citation>
    <scope>NUCLEOTIDE SEQUENCE [LARGE SCALE GENOMIC DNA]</scope>
    <source>
        <strain evidence="6 7">DSM 25895</strain>
    </source>
</reference>
<feature type="transmembrane region" description="Helical" evidence="2">
    <location>
        <begin position="15"/>
        <end position="36"/>
    </location>
</feature>
<evidence type="ECO:0000259" key="3">
    <source>
        <dbReference type="Pfam" id="PF06744"/>
    </source>
</evidence>
<evidence type="ECO:0000259" key="4">
    <source>
        <dbReference type="Pfam" id="PF06761"/>
    </source>
</evidence>
<organism evidence="6 7">
    <name type="scientific">Neoroseomonas alkaliterrae</name>
    <dbReference type="NCBI Taxonomy" id="1452450"/>
    <lineage>
        <taxon>Bacteria</taxon>
        <taxon>Pseudomonadati</taxon>
        <taxon>Pseudomonadota</taxon>
        <taxon>Alphaproteobacteria</taxon>
        <taxon>Acetobacterales</taxon>
        <taxon>Acetobacteraceae</taxon>
        <taxon>Neoroseomonas</taxon>
    </lineage>
</organism>